<dbReference type="AlphaFoldDB" id="A0A182YQG1"/>
<evidence type="ECO:0000313" key="1">
    <source>
        <dbReference type="EnsemblMetazoa" id="ASTEI10697-PA"/>
    </source>
</evidence>
<keyword evidence="2" id="KW-1185">Reference proteome</keyword>
<dbReference type="EnsemblMetazoa" id="ASTEI10697-RA">
    <property type="protein sequence ID" value="ASTEI10697-PA"/>
    <property type="gene ID" value="ASTEI10697"/>
</dbReference>
<proteinExistence type="predicted"/>
<reference evidence="1" key="2">
    <citation type="submission" date="2020-05" db="UniProtKB">
        <authorList>
            <consortium name="EnsemblMetazoa"/>
        </authorList>
    </citation>
    <scope>IDENTIFICATION</scope>
    <source>
        <strain evidence="1">Indian</strain>
    </source>
</reference>
<evidence type="ECO:0000313" key="2">
    <source>
        <dbReference type="Proteomes" id="UP000076408"/>
    </source>
</evidence>
<accession>A0A182YQG1</accession>
<organism evidence="1 2">
    <name type="scientific">Anopheles stephensi</name>
    <name type="common">Indo-Pakistan malaria mosquito</name>
    <dbReference type="NCBI Taxonomy" id="30069"/>
    <lineage>
        <taxon>Eukaryota</taxon>
        <taxon>Metazoa</taxon>
        <taxon>Ecdysozoa</taxon>
        <taxon>Arthropoda</taxon>
        <taxon>Hexapoda</taxon>
        <taxon>Insecta</taxon>
        <taxon>Pterygota</taxon>
        <taxon>Neoptera</taxon>
        <taxon>Endopterygota</taxon>
        <taxon>Diptera</taxon>
        <taxon>Nematocera</taxon>
        <taxon>Culicoidea</taxon>
        <taxon>Culicidae</taxon>
        <taxon>Anophelinae</taxon>
        <taxon>Anopheles</taxon>
    </lineage>
</organism>
<dbReference type="Proteomes" id="UP000076408">
    <property type="component" value="Unassembled WGS sequence"/>
</dbReference>
<dbReference type="VEuPathDB" id="VectorBase:ASTEI10697"/>
<name>A0A182YQG1_ANOST</name>
<sequence length="134" mass="15459">MVLEFFFCKIWSKSLVTIVLRNPIDQRKAIENFHPKGLPSISKRLSGELKNSSSLILRDKLTTREDEYASTRTNLVTTSDLNLTRPKQRANAHVTIESVRVLESSNNFNRKNFDLGTPELVFQDDSNNEYKRVD</sequence>
<dbReference type="VEuPathDB" id="VectorBase:ASTEI20_030968"/>
<protein>
    <submittedName>
        <fullName evidence="1">Uncharacterized protein</fullName>
    </submittedName>
</protein>
<dbReference type="VEuPathDB" id="VectorBase:ASTE008423"/>
<reference evidence="2" key="1">
    <citation type="journal article" date="2014" name="Genome Biol.">
        <title>Genome analysis of a major urban malaria vector mosquito, Anopheles stephensi.</title>
        <authorList>
            <person name="Jiang X."/>
            <person name="Peery A."/>
            <person name="Hall A.B."/>
            <person name="Sharma A."/>
            <person name="Chen X.G."/>
            <person name="Waterhouse R.M."/>
            <person name="Komissarov A."/>
            <person name="Riehle M.M."/>
            <person name="Shouche Y."/>
            <person name="Sharakhova M.V."/>
            <person name="Lawson D."/>
            <person name="Pakpour N."/>
            <person name="Arensburger P."/>
            <person name="Davidson V.L."/>
            <person name="Eiglmeier K."/>
            <person name="Emrich S."/>
            <person name="George P."/>
            <person name="Kennedy R.C."/>
            <person name="Mane S.P."/>
            <person name="Maslen G."/>
            <person name="Oringanje C."/>
            <person name="Qi Y."/>
            <person name="Settlage R."/>
            <person name="Tojo M."/>
            <person name="Tubio J.M."/>
            <person name="Unger M.F."/>
            <person name="Wang B."/>
            <person name="Vernick K.D."/>
            <person name="Ribeiro J.M."/>
            <person name="James A.A."/>
            <person name="Michel K."/>
            <person name="Riehle M.A."/>
            <person name="Luckhart S."/>
            <person name="Sharakhov I.V."/>
            <person name="Tu Z."/>
        </authorList>
    </citation>
    <scope>NUCLEOTIDE SEQUENCE [LARGE SCALE GENOMIC DNA]</scope>
    <source>
        <strain evidence="2">Indian</strain>
    </source>
</reference>